<proteinExistence type="predicted"/>
<organism evidence="2 3">
    <name type="scientific">Geodermatophilus sabuli</name>
    <dbReference type="NCBI Taxonomy" id="1564158"/>
    <lineage>
        <taxon>Bacteria</taxon>
        <taxon>Bacillati</taxon>
        <taxon>Actinomycetota</taxon>
        <taxon>Actinomycetes</taxon>
        <taxon>Geodermatophilales</taxon>
        <taxon>Geodermatophilaceae</taxon>
        <taxon>Geodermatophilus</taxon>
    </lineage>
</organism>
<protein>
    <recommendedName>
        <fullName evidence="4">Lipoprotein</fullName>
    </recommendedName>
</protein>
<dbReference type="Proteomes" id="UP000219514">
    <property type="component" value="Unassembled WGS sequence"/>
</dbReference>
<evidence type="ECO:0000313" key="2">
    <source>
        <dbReference type="EMBL" id="SNX95779.1"/>
    </source>
</evidence>
<evidence type="ECO:0000313" key="3">
    <source>
        <dbReference type="Proteomes" id="UP000219514"/>
    </source>
</evidence>
<feature type="compositionally biased region" description="Low complexity" evidence="1">
    <location>
        <begin position="34"/>
        <end position="53"/>
    </location>
</feature>
<feature type="region of interest" description="Disordered" evidence="1">
    <location>
        <begin position="31"/>
        <end position="62"/>
    </location>
</feature>
<dbReference type="EMBL" id="OBDO01000002">
    <property type="protein sequence ID" value="SNX95779.1"/>
    <property type="molecule type" value="Genomic_DNA"/>
</dbReference>
<reference evidence="2 3" key="1">
    <citation type="submission" date="2017-09" db="EMBL/GenBank/DDBJ databases">
        <authorList>
            <person name="Ehlers B."/>
            <person name="Leendertz F.H."/>
        </authorList>
    </citation>
    <scope>NUCLEOTIDE SEQUENCE [LARGE SCALE GENOMIC DNA]</scope>
    <source>
        <strain evidence="2 3">DSM 46844</strain>
    </source>
</reference>
<evidence type="ECO:0008006" key="4">
    <source>
        <dbReference type="Google" id="ProtNLM"/>
    </source>
</evidence>
<evidence type="ECO:0000256" key="1">
    <source>
        <dbReference type="SAM" id="MobiDB-lite"/>
    </source>
</evidence>
<keyword evidence="3" id="KW-1185">Reference proteome</keyword>
<accession>A0A285E9H9</accession>
<gene>
    <name evidence="2" type="ORF">SAMN06893097_102483</name>
</gene>
<sequence length="194" mass="20494">MARRTTLRLVAGLAVGVALLGGCAEKQEASDTLPSAGAAEPSEAELPPLGPAEFPVPDGAREKTPEGALSFARYYMSLGKEIGAGSVPAQSLRDLSVSCPLCQQIAASYEADQQSGYTYRGFTYTFKEYGPPLVTGNEAELGFVYSQSEYVVVDASGREVLERSGDASGDLQSGMLLQWRADLNSWLVSSLTVG</sequence>
<dbReference type="AlphaFoldDB" id="A0A285E9H9"/>
<name>A0A285E9H9_9ACTN</name>
<dbReference type="PROSITE" id="PS51257">
    <property type="entry name" value="PROKAR_LIPOPROTEIN"/>
    <property type="match status" value="1"/>
</dbReference>